<organism evidence="1 2">
    <name type="scientific">Cytobacillus firmus</name>
    <name type="common">Bacillus firmus</name>
    <dbReference type="NCBI Taxonomy" id="1399"/>
    <lineage>
        <taxon>Bacteria</taxon>
        <taxon>Bacillati</taxon>
        <taxon>Bacillota</taxon>
        <taxon>Bacilli</taxon>
        <taxon>Bacillales</taxon>
        <taxon>Bacillaceae</taxon>
        <taxon>Cytobacillus</taxon>
    </lineage>
</organism>
<sequence length="42" mass="4974">MSKSLPDQFLHILEMLGGVKNFRDKKFFRWWKQGSNAGQFSL</sequence>
<dbReference type="EMBL" id="VDEM01000068">
    <property type="protein sequence ID" value="KAF0822124.1"/>
    <property type="molecule type" value="Genomic_DNA"/>
</dbReference>
<dbReference type="Proteomes" id="UP000465778">
    <property type="component" value="Unassembled WGS sequence"/>
</dbReference>
<dbReference type="AlphaFoldDB" id="A0A800MTE0"/>
<accession>A0A800MTE0</accession>
<evidence type="ECO:0000313" key="1">
    <source>
        <dbReference type="EMBL" id="KAF0822124.1"/>
    </source>
</evidence>
<reference evidence="1 2" key="1">
    <citation type="journal article" date="2020" name="G3 (Bethesda)">
        <title>Whole Genome Sequencing and Comparative Genomics of Two Nematicidal Bacillus Strains Reveals a Wide Range of Possible Virulence Factors.</title>
        <authorList>
            <person name="Susic N."/>
            <person name="Janezic S."/>
            <person name="Rupnik M."/>
            <person name="Geric Stare B."/>
        </authorList>
    </citation>
    <scope>NUCLEOTIDE SEQUENCE [LARGE SCALE GENOMIC DNA]</scope>
    <source>
        <strain evidence="1 2">I-1582</strain>
    </source>
</reference>
<name>A0A800MTE0_CYTFI</name>
<protein>
    <submittedName>
        <fullName evidence="1">Uncharacterized protein</fullName>
    </submittedName>
</protein>
<proteinExistence type="predicted"/>
<gene>
    <name evidence="1" type="ORF">KIS1582_4083</name>
</gene>
<comment type="caution">
    <text evidence="1">The sequence shown here is derived from an EMBL/GenBank/DDBJ whole genome shotgun (WGS) entry which is preliminary data.</text>
</comment>
<evidence type="ECO:0000313" key="2">
    <source>
        <dbReference type="Proteomes" id="UP000465778"/>
    </source>
</evidence>